<evidence type="ECO:0000256" key="1">
    <source>
        <dbReference type="ARBA" id="ARBA00008635"/>
    </source>
</evidence>
<evidence type="ECO:0000313" key="5">
    <source>
        <dbReference type="Proteomes" id="UP000267223"/>
    </source>
</evidence>
<feature type="binding site" evidence="3">
    <location>
        <position position="47"/>
    </location>
    <ligand>
        <name>a divalent metal cation</name>
        <dbReference type="ChEBI" id="CHEBI:60240"/>
    </ligand>
</feature>
<comment type="similarity">
    <text evidence="1">Belongs to the DinB family.</text>
</comment>
<feature type="binding site" evidence="3">
    <location>
        <position position="137"/>
    </location>
    <ligand>
        <name>a divalent metal cation</name>
        <dbReference type="ChEBI" id="CHEBI:60240"/>
    </ligand>
</feature>
<organism evidence="4 5">
    <name type="scientific">Hanamia caeni</name>
    <dbReference type="NCBI Taxonomy" id="2294116"/>
    <lineage>
        <taxon>Bacteria</taxon>
        <taxon>Pseudomonadati</taxon>
        <taxon>Bacteroidota</taxon>
        <taxon>Chitinophagia</taxon>
        <taxon>Chitinophagales</taxon>
        <taxon>Chitinophagaceae</taxon>
        <taxon>Hanamia</taxon>
    </lineage>
</organism>
<dbReference type="InterPro" id="IPR034660">
    <property type="entry name" value="DinB/YfiT-like"/>
</dbReference>
<dbReference type="SUPFAM" id="SSF109854">
    <property type="entry name" value="DinB/YfiT-like putative metalloenzymes"/>
    <property type="match status" value="1"/>
</dbReference>
<evidence type="ECO:0000313" key="4">
    <source>
        <dbReference type="EMBL" id="RNI33337.1"/>
    </source>
</evidence>
<dbReference type="GO" id="GO:0046872">
    <property type="term" value="F:metal ion binding"/>
    <property type="evidence" value="ECO:0007669"/>
    <property type="project" value="UniProtKB-KW"/>
</dbReference>
<reference evidence="4 5" key="1">
    <citation type="submission" date="2018-11" db="EMBL/GenBank/DDBJ databases">
        <title>Draft genome sequence of Ferruginibacter sp. BO-59.</title>
        <authorList>
            <person name="Im W.T."/>
        </authorList>
    </citation>
    <scope>NUCLEOTIDE SEQUENCE [LARGE SCALE GENOMIC DNA]</scope>
    <source>
        <strain evidence="4 5">BO-59</strain>
    </source>
</reference>
<dbReference type="Proteomes" id="UP000267223">
    <property type="component" value="Unassembled WGS sequence"/>
</dbReference>
<dbReference type="AlphaFoldDB" id="A0A3M9N7P7"/>
<keyword evidence="2 3" id="KW-0479">Metal-binding</keyword>
<protein>
    <submittedName>
        <fullName evidence="4">DinB family protein</fullName>
    </submittedName>
</protein>
<evidence type="ECO:0000256" key="2">
    <source>
        <dbReference type="ARBA" id="ARBA00022723"/>
    </source>
</evidence>
<comment type="caution">
    <text evidence="4">The sequence shown here is derived from an EMBL/GenBank/DDBJ whole genome shotgun (WGS) entry which is preliminary data.</text>
</comment>
<dbReference type="EMBL" id="RJJR01000022">
    <property type="protein sequence ID" value="RNI33337.1"/>
    <property type="molecule type" value="Genomic_DNA"/>
</dbReference>
<dbReference type="RefSeq" id="WP_123122433.1">
    <property type="nucleotide sequence ID" value="NZ_RJJR01000022.1"/>
</dbReference>
<sequence>MNVIPFLIKELEHEAKTTQKFLSLVKPEKFNYKPHQKSMSMKQLCTHIAELPAWIDMAVNTEGIDFATTDWTPAEVNSTNDLLQLLDSSTEKALKALAEIKEEDLLKTWTIKNGDQLLQAMTKFESIRHAYSQTTHHRAQLGVYLRLLDIPVPASYGPSADDPGM</sequence>
<keyword evidence="5" id="KW-1185">Reference proteome</keyword>
<name>A0A3M9N7P7_9BACT</name>
<proteinExistence type="inferred from homology"/>
<gene>
    <name evidence="4" type="ORF">EFY79_19495</name>
</gene>
<dbReference type="InterPro" id="IPR007837">
    <property type="entry name" value="DinB"/>
</dbReference>
<dbReference type="Pfam" id="PF05163">
    <property type="entry name" value="DinB"/>
    <property type="match status" value="1"/>
</dbReference>
<accession>A0A3M9N7P7</accession>
<evidence type="ECO:0000256" key="3">
    <source>
        <dbReference type="PIRSR" id="PIRSR607837-1"/>
    </source>
</evidence>
<dbReference type="OrthoDB" id="119432at2"/>
<dbReference type="Gene3D" id="1.20.120.450">
    <property type="entry name" value="dinb family like domain"/>
    <property type="match status" value="1"/>
</dbReference>